<evidence type="ECO:0000256" key="1">
    <source>
        <dbReference type="ARBA" id="ARBA00022729"/>
    </source>
</evidence>
<dbReference type="SUPFAM" id="SSF53850">
    <property type="entry name" value="Periplasmic binding protein-like II"/>
    <property type="match status" value="1"/>
</dbReference>
<dbReference type="Pfam" id="PF00497">
    <property type="entry name" value="SBP_bac_3"/>
    <property type="match status" value="1"/>
</dbReference>
<name>A0ABS9NKJ6_9NEIS</name>
<evidence type="ECO:0000259" key="3">
    <source>
        <dbReference type="SMART" id="SM00079"/>
    </source>
</evidence>
<evidence type="ECO:0000259" key="2">
    <source>
        <dbReference type="SMART" id="SM00062"/>
    </source>
</evidence>
<evidence type="ECO:0000313" key="5">
    <source>
        <dbReference type="Proteomes" id="UP001298424"/>
    </source>
</evidence>
<organism evidence="4 5">
    <name type="scientific">Kingella pumchi</name>
    <dbReference type="NCBI Taxonomy" id="2779506"/>
    <lineage>
        <taxon>Bacteria</taxon>
        <taxon>Pseudomonadati</taxon>
        <taxon>Pseudomonadota</taxon>
        <taxon>Betaproteobacteria</taxon>
        <taxon>Neisseriales</taxon>
        <taxon>Neisseriaceae</taxon>
        <taxon>Kingella</taxon>
    </lineage>
</organism>
<feature type="domain" description="Ionotropic glutamate receptor C-terminal" evidence="3">
    <location>
        <begin position="40"/>
        <end position="259"/>
    </location>
</feature>
<dbReference type="InterPro" id="IPR001320">
    <property type="entry name" value="Iontro_rcpt_C"/>
</dbReference>
<proteinExistence type="predicted"/>
<keyword evidence="1" id="KW-0732">Signal</keyword>
<dbReference type="RefSeq" id="WP_238745566.1">
    <property type="nucleotide sequence ID" value="NZ_JAKOOW010000006.1"/>
</dbReference>
<dbReference type="InterPro" id="IPR001638">
    <property type="entry name" value="Solute-binding_3/MltF_N"/>
</dbReference>
<accession>A0ABS9NKJ6</accession>
<reference evidence="4 5" key="1">
    <citation type="submission" date="2022-02" db="EMBL/GenBank/DDBJ databases">
        <title>Genome sequence data of Kingella unionensis sp. nov. strain CICC 24913 (CCUG 75125).</title>
        <authorList>
            <person name="Xiao M."/>
        </authorList>
    </citation>
    <scope>NUCLEOTIDE SEQUENCE [LARGE SCALE GENOMIC DNA]</scope>
    <source>
        <strain evidence="4 5">CICC 24913</strain>
    </source>
</reference>
<protein>
    <submittedName>
        <fullName evidence="4">Transporter substrate-binding domain-containing protein</fullName>
    </submittedName>
</protein>
<dbReference type="Gene3D" id="3.40.190.10">
    <property type="entry name" value="Periplasmic binding protein-like II"/>
    <property type="match status" value="2"/>
</dbReference>
<dbReference type="EMBL" id="JAKOOW010000006">
    <property type="protein sequence ID" value="MCG6503316.1"/>
    <property type="molecule type" value="Genomic_DNA"/>
</dbReference>
<dbReference type="SMART" id="SM00062">
    <property type="entry name" value="PBPb"/>
    <property type="match status" value="1"/>
</dbReference>
<comment type="caution">
    <text evidence="4">The sequence shown here is derived from an EMBL/GenBank/DDBJ whole genome shotgun (WGS) entry which is preliminary data.</text>
</comment>
<keyword evidence="5" id="KW-1185">Reference proteome</keyword>
<feature type="domain" description="Solute-binding protein family 3/N-terminal" evidence="2">
    <location>
        <begin position="38"/>
        <end position="260"/>
    </location>
</feature>
<evidence type="ECO:0000313" key="4">
    <source>
        <dbReference type="EMBL" id="MCG6503316.1"/>
    </source>
</evidence>
<gene>
    <name evidence="4" type="ORF">MB824_02235</name>
</gene>
<sequence length="273" mass="29306">MSLVVMFSLAACGGSGNGDSETKSASAAGNLVEDTRPVQNVFFESRGFAPFVMADADNRPSGFGIDIVTAIGDKQGFQVNFVPHPFVGMLEDLGNGADIAVSAISITDERKTIVDFTNSHFETSLGLIVPENSPITSLNDVKGRKIATVVGTVGESTLAKLQAGNGTVVQSPSVWEAVRQVMLKEADGAFADLGPLYYYSNNYKEQKLRVVSDNTLPKEHYALAVKKGNTELLNKLNRGLEQIKADGTYDKIYQKWFSTEAQSASAPTPTSNR</sequence>
<dbReference type="SMART" id="SM00079">
    <property type="entry name" value="PBPe"/>
    <property type="match status" value="1"/>
</dbReference>
<dbReference type="PANTHER" id="PTHR35936:SF17">
    <property type="entry name" value="ARGININE-BINDING EXTRACELLULAR PROTEIN ARTP"/>
    <property type="match status" value="1"/>
</dbReference>
<dbReference type="Proteomes" id="UP001298424">
    <property type="component" value="Unassembled WGS sequence"/>
</dbReference>
<dbReference type="PANTHER" id="PTHR35936">
    <property type="entry name" value="MEMBRANE-BOUND LYTIC MUREIN TRANSGLYCOSYLASE F"/>
    <property type="match status" value="1"/>
</dbReference>